<dbReference type="Pfam" id="PF04542">
    <property type="entry name" value="Sigma70_r2"/>
    <property type="match status" value="1"/>
</dbReference>
<keyword evidence="5" id="KW-0804">Transcription</keyword>
<dbReference type="RefSeq" id="WP_344102916.1">
    <property type="nucleotide sequence ID" value="NZ_BAAANL010000004.1"/>
</dbReference>
<evidence type="ECO:0000256" key="2">
    <source>
        <dbReference type="ARBA" id="ARBA00023015"/>
    </source>
</evidence>
<dbReference type="InterPro" id="IPR014284">
    <property type="entry name" value="RNA_pol_sigma-70_dom"/>
</dbReference>
<evidence type="ECO:0000256" key="1">
    <source>
        <dbReference type="ARBA" id="ARBA00010641"/>
    </source>
</evidence>
<dbReference type="InterPro" id="IPR013324">
    <property type="entry name" value="RNA_pol_sigma_r3/r4-like"/>
</dbReference>
<proteinExistence type="inferred from homology"/>
<dbReference type="SUPFAM" id="SSF88659">
    <property type="entry name" value="Sigma3 and sigma4 domains of RNA polymerase sigma factors"/>
    <property type="match status" value="1"/>
</dbReference>
<feature type="domain" description="RNA polymerase sigma-70 region 2" evidence="6">
    <location>
        <begin position="12"/>
        <end position="43"/>
    </location>
</feature>
<dbReference type="Pfam" id="PF08281">
    <property type="entry name" value="Sigma70_r4_2"/>
    <property type="match status" value="1"/>
</dbReference>
<dbReference type="InterPro" id="IPR036388">
    <property type="entry name" value="WH-like_DNA-bd_sf"/>
</dbReference>
<dbReference type="EMBL" id="BAAANL010000004">
    <property type="protein sequence ID" value="GAA1864600.1"/>
    <property type="molecule type" value="Genomic_DNA"/>
</dbReference>
<dbReference type="InterPro" id="IPR039425">
    <property type="entry name" value="RNA_pol_sigma-70-like"/>
</dbReference>
<evidence type="ECO:0000313" key="9">
    <source>
        <dbReference type="Proteomes" id="UP001501094"/>
    </source>
</evidence>
<dbReference type="SUPFAM" id="SSF88946">
    <property type="entry name" value="Sigma2 domain of RNA polymerase sigma factors"/>
    <property type="match status" value="1"/>
</dbReference>
<organism evidence="8 9">
    <name type="scientific">Myceligenerans crystallogenes</name>
    <dbReference type="NCBI Taxonomy" id="316335"/>
    <lineage>
        <taxon>Bacteria</taxon>
        <taxon>Bacillati</taxon>
        <taxon>Actinomycetota</taxon>
        <taxon>Actinomycetes</taxon>
        <taxon>Micrococcales</taxon>
        <taxon>Promicromonosporaceae</taxon>
        <taxon>Myceligenerans</taxon>
    </lineage>
</organism>
<evidence type="ECO:0000256" key="3">
    <source>
        <dbReference type="ARBA" id="ARBA00023082"/>
    </source>
</evidence>
<dbReference type="Gene3D" id="1.10.10.10">
    <property type="entry name" value="Winged helix-like DNA-binding domain superfamily/Winged helix DNA-binding domain"/>
    <property type="match status" value="1"/>
</dbReference>
<evidence type="ECO:0000259" key="7">
    <source>
        <dbReference type="Pfam" id="PF08281"/>
    </source>
</evidence>
<reference evidence="9" key="1">
    <citation type="journal article" date="2019" name="Int. J. Syst. Evol. Microbiol.">
        <title>The Global Catalogue of Microorganisms (GCM) 10K type strain sequencing project: providing services to taxonomists for standard genome sequencing and annotation.</title>
        <authorList>
            <consortium name="The Broad Institute Genomics Platform"/>
            <consortium name="The Broad Institute Genome Sequencing Center for Infectious Disease"/>
            <person name="Wu L."/>
            <person name="Ma J."/>
        </authorList>
    </citation>
    <scope>NUCLEOTIDE SEQUENCE [LARGE SCALE GENOMIC DNA]</scope>
    <source>
        <strain evidence="9">JCM 14326</strain>
    </source>
</reference>
<dbReference type="Proteomes" id="UP001501094">
    <property type="component" value="Unassembled WGS sequence"/>
</dbReference>
<keyword evidence="9" id="KW-1185">Reference proteome</keyword>
<dbReference type="CDD" id="cd06171">
    <property type="entry name" value="Sigma70_r4"/>
    <property type="match status" value="1"/>
</dbReference>
<dbReference type="NCBIfam" id="TIGR02937">
    <property type="entry name" value="sigma70-ECF"/>
    <property type="match status" value="1"/>
</dbReference>
<keyword evidence="4" id="KW-0238">DNA-binding</keyword>
<dbReference type="PANTHER" id="PTHR43133:SF50">
    <property type="entry name" value="ECF RNA POLYMERASE SIGMA FACTOR SIGM"/>
    <property type="match status" value="1"/>
</dbReference>
<evidence type="ECO:0000259" key="6">
    <source>
        <dbReference type="Pfam" id="PF04542"/>
    </source>
</evidence>
<evidence type="ECO:0000313" key="8">
    <source>
        <dbReference type="EMBL" id="GAA1864600.1"/>
    </source>
</evidence>
<keyword evidence="2" id="KW-0805">Transcription regulation</keyword>
<keyword evidence="3" id="KW-0731">Sigma factor</keyword>
<sequence length="196" mass="21699">MGWHDELETLARERGSALTGYAYTLCGDPRQAEDLVQEALVRYCSRLVTPRAVRGQDHGEAGMRAVPLDDVGAGPAGSPVRVERVEAFVRRTILNLYLDGWRRRKRWTLLEPRVAEAGYIPFPDSGITARADVVLALRSLTPRQRSAVVLRFFEDMTINQVAEALGTAPGTVKRYLHEAMRTLRGVLEPMNAGGGL</sequence>
<accession>A0ABP4ZN50</accession>
<dbReference type="InterPro" id="IPR013249">
    <property type="entry name" value="RNA_pol_sigma70_r4_t2"/>
</dbReference>
<protein>
    <submittedName>
        <fullName evidence="8">SigE family RNA polymerase sigma factor</fullName>
    </submittedName>
</protein>
<comment type="caution">
    <text evidence="8">The sequence shown here is derived from an EMBL/GenBank/DDBJ whole genome shotgun (WGS) entry which is preliminary data.</text>
</comment>
<evidence type="ECO:0000256" key="5">
    <source>
        <dbReference type="ARBA" id="ARBA00023163"/>
    </source>
</evidence>
<dbReference type="InterPro" id="IPR013325">
    <property type="entry name" value="RNA_pol_sigma_r2"/>
</dbReference>
<feature type="domain" description="RNA polymerase sigma factor 70 region 4 type 2" evidence="7">
    <location>
        <begin position="133"/>
        <end position="183"/>
    </location>
</feature>
<comment type="similarity">
    <text evidence="1">Belongs to the sigma-70 factor family. ECF subfamily.</text>
</comment>
<gene>
    <name evidence="8" type="ORF">GCM10009751_23410</name>
</gene>
<evidence type="ECO:0000256" key="4">
    <source>
        <dbReference type="ARBA" id="ARBA00023125"/>
    </source>
</evidence>
<dbReference type="InterPro" id="IPR007627">
    <property type="entry name" value="RNA_pol_sigma70_r2"/>
</dbReference>
<dbReference type="Gene3D" id="1.10.1740.10">
    <property type="match status" value="1"/>
</dbReference>
<dbReference type="PANTHER" id="PTHR43133">
    <property type="entry name" value="RNA POLYMERASE ECF-TYPE SIGMA FACTO"/>
    <property type="match status" value="1"/>
</dbReference>
<name>A0ABP4ZN50_9MICO</name>